<dbReference type="PRINTS" id="PR01988">
    <property type="entry name" value="EXPORTERBACE"/>
</dbReference>
<evidence type="ECO:0000256" key="2">
    <source>
        <dbReference type="ARBA" id="ARBA00022475"/>
    </source>
</evidence>
<evidence type="ECO:0000256" key="6">
    <source>
        <dbReference type="SAM" id="Phobius"/>
    </source>
</evidence>
<feature type="transmembrane region" description="Helical" evidence="6">
    <location>
        <begin position="196"/>
        <end position="220"/>
    </location>
</feature>
<dbReference type="SUPFAM" id="SSF103473">
    <property type="entry name" value="MFS general substrate transporter"/>
    <property type="match status" value="1"/>
</dbReference>
<evidence type="ECO:0000256" key="4">
    <source>
        <dbReference type="ARBA" id="ARBA00022989"/>
    </source>
</evidence>
<feature type="transmembrane region" description="Helical" evidence="6">
    <location>
        <begin position="336"/>
        <end position="359"/>
    </location>
</feature>
<gene>
    <name evidence="8" type="ORF">C479_02461</name>
</gene>
<sequence length="432" mass="44647">MGEKKTRVGGQTFRFENFESEPSLDSTVFSANGRSIGARTGVFGSLCVLVFLVNFARVVYAPLLEPFRAAFGVSEAAVGLLATLVWIGSAAPRFPTGYLLTRYPRHRIVLGSGLVLAGASAIAAAAPSFGTLAAATVLVGVGSGVYFVAASPLIGQLYPDQVGRAIGIHGTASQVAAVVAPGFVGVVLALHRWPFAAWRGIFVLLSLAALGSAILFWLAARRSTITGPQELDLDMRVALVAHWRLILSGIAVVGLAGLVWNGVFNFYVTYLIEAKGLSSGNARTALTVVFAAGVPAFWAAGVVADRLRFVPLMLAILAVFVGSMLSLVAVQSLVPVLLVSAILGFVIHSLFPATDTYILASLPAEHSGSGYAVFSGAMMPIQAIGSVVVGVLVDSGLSYDVVFTALSLGVAVLTAGLFGLALLGRVPSGTNG</sequence>
<dbReference type="Gene3D" id="1.20.1250.20">
    <property type="entry name" value="MFS general substrate transporter like domains"/>
    <property type="match status" value="1"/>
</dbReference>
<dbReference type="InterPro" id="IPR022324">
    <property type="entry name" value="Bacilysin_exporter_BacE_put"/>
</dbReference>
<dbReference type="GO" id="GO:0005886">
    <property type="term" value="C:plasma membrane"/>
    <property type="evidence" value="ECO:0007669"/>
    <property type="project" value="UniProtKB-SubCell"/>
</dbReference>
<feature type="transmembrane region" description="Helical" evidence="6">
    <location>
        <begin position="241"/>
        <end position="264"/>
    </location>
</feature>
<evidence type="ECO:0000256" key="3">
    <source>
        <dbReference type="ARBA" id="ARBA00022692"/>
    </source>
</evidence>
<dbReference type="InterPro" id="IPR036259">
    <property type="entry name" value="MFS_trans_sf"/>
</dbReference>
<keyword evidence="3 6" id="KW-0812">Transmembrane</keyword>
<dbReference type="GO" id="GO:0022857">
    <property type="term" value="F:transmembrane transporter activity"/>
    <property type="evidence" value="ECO:0007669"/>
    <property type="project" value="InterPro"/>
</dbReference>
<keyword evidence="2" id="KW-1003">Cell membrane</keyword>
<feature type="domain" description="Major facilitator superfamily (MFS) profile" evidence="7">
    <location>
        <begin position="42"/>
        <end position="427"/>
    </location>
</feature>
<dbReference type="InterPro" id="IPR050189">
    <property type="entry name" value="MFS_Efflux_Transporters"/>
</dbReference>
<dbReference type="PATRIC" id="fig|1227490.4.peg.501"/>
<feature type="transmembrane region" description="Helical" evidence="6">
    <location>
        <begin position="108"/>
        <end position="126"/>
    </location>
</feature>
<dbReference type="Pfam" id="PF07690">
    <property type="entry name" value="MFS_1"/>
    <property type="match status" value="1"/>
</dbReference>
<evidence type="ECO:0000256" key="5">
    <source>
        <dbReference type="ARBA" id="ARBA00023136"/>
    </source>
</evidence>
<feature type="transmembrane region" description="Helical" evidence="6">
    <location>
        <begin position="42"/>
        <end position="63"/>
    </location>
</feature>
<feature type="transmembrane region" description="Helical" evidence="6">
    <location>
        <begin position="69"/>
        <end position="87"/>
    </location>
</feature>
<evidence type="ECO:0000313" key="8">
    <source>
        <dbReference type="EMBL" id="ELZ13671.1"/>
    </source>
</evidence>
<dbReference type="InterPro" id="IPR020846">
    <property type="entry name" value="MFS_dom"/>
</dbReference>
<feature type="transmembrane region" description="Helical" evidence="6">
    <location>
        <begin position="132"/>
        <end position="154"/>
    </location>
</feature>
<keyword evidence="4 6" id="KW-1133">Transmembrane helix</keyword>
<feature type="transmembrane region" description="Helical" evidence="6">
    <location>
        <begin position="371"/>
        <end position="393"/>
    </location>
</feature>
<feature type="transmembrane region" description="Helical" evidence="6">
    <location>
        <begin position="399"/>
        <end position="423"/>
    </location>
</feature>
<feature type="transmembrane region" description="Helical" evidence="6">
    <location>
        <begin position="310"/>
        <end position="330"/>
    </location>
</feature>
<accession>M0BRN7</accession>
<dbReference type="STRING" id="1227490.C479_02461"/>
<evidence type="ECO:0000259" key="7">
    <source>
        <dbReference type="PROSITE" id="PS50850"/>
    </source>
</evidence>
<reference evidence="8 9" key="1">
    <citation type="journal article" date="2014" name="PLoS Genet.">
        <title>Phylogenetically driven sequencing of extremely halophilic archaea reveals strategies for static and dynamic osmo-response.</title>
        <authorList>
            <person name="Becker E.A."/>
            <person name="Seitzer P.M."/>
            <person name="Tritt A."/>
            <person name="Larsen D."/>
            <person name="Krusor M."/>
            <person name="Yao A.I."/>
            <person name="Wu D."/>
            <person name="Madern D."/>
            <person name="Eisen J.A."/>
            <person name="Darling A.E."/>
            <person name="Facciotti M.T."/>
        </authorList>
    </citation>
    <scope>NUCLEOTIDE SEQUENCE [LARGE SCALE GENOMIC DNA]</scope>
    <source>
        <strain evidence="8 9">JCM 14624</strain>
    </source>
</reference>
<feature type="transmembrane region" description="Helical" evidence="6">
    <location>
        <begin position="166"/>
        <end position="190"/>
    </location>
</feature>
<name>M0BRN7_9EURY</name>
<dbReference type="PANTHER" id="PTHR43124">
    <property type="entry name" value="PURINE EFFLUX PUMP PBUE"/>
    <property type="match status" value="1"/>
</dbReference>
<dbReference type="EMBL" id="AOIQ01000006">
    <property type="protein sequence ID" value="ELZ13671.1"/>
    <property type="molecule type" value="Genomic_DNA"/>
</dbReference>
<feature type="transmembrane region" description="Helical" evidence="6">
    <location>
        <begin position="284"/>
        <end position="303"/>
    </location>
</feature>
<dbReference type="Proteomes" id="UP000011560">
    <property type="component" value="Unassembled WGS sequence"/>
</dbReference>
<keyword evidence="9" id="KW-1185">Reference proteome</keyword>
<proteinExistence type="predicted"/>
<protein>
    <submittedName>
        <fullName evidence="8">Major facilitator superfamily transporter</fullName>
    </submittedName>
</protein>
<keyword evidence="5 6" id="KW-0472">Membrane</keyword>
<dbReference type="PROSITE" id="PS50850">
    <property type="entry name" value="MFS"/>
    <property type="match status" value="1"/>
</dbReference>
<organism evidence="8 9">
    <name type="scientific">Halovivax asiaticus JCM 14624</name>
    <dbReference type="NCBI Taxonomy" id="1227490"/>
    <lineage>
        <taxon>Archaea</taxon>
        <taxon>Methanobacteriati</taxon>
        <taxon>Methanobacteriota</taxon>
        <taxon>Stenosarchaea group</taxon>
        <taxon>Halobacteria</taxon>
        <taxon>Halobacteriales</taxon>
        <taxon>Natrialbaceae</taxon>
        <taxon>Halovivax</taxon>
    </lineage>
</organism>
<dbReference type="AlphaFoldDB" id="M0BRN7"/>
<evidence type="ECO:0000256" key="1">
    <source>
        <dbReference type="ARBA" id="ARBA00004651"/>
    </source>
</evidence>
<dbReference type="InterPro" id="IPR011701">
    <property type="entry name" value="MFS"/>
</dbReference>
<comment type="subcellular location">
    <subcellularLocation>
        <location evidence="1">Cell membrane</location>
        <topology evidence="1">Multi-pass membrane protein</topology>
    </subcellularLocation>
</comment>
<evidence type="ECO:0000313" key="9">
    <source>
        <dbReference type="Proteomes" id="UP000011560"/>
    </source>
</evidence>
<comment type="caution">
    <text evidence="8">The sequence shown here is derived from an EMBL/GenBank/DDBJ whole genome shotgun (WGS) entry which is preliminary data.</text>
</comment>
<dbReference type="PANTHER" id="PTHR43124:SF3">
    <property type="entry name" value="CHLORAMPHENICOL EFFLUX PUMP RV0191"/>
    <property type="match status" value="1"/>
</dbReference>